<feature type="domain" description="EF-hand" evidence="8">
    <location>
        <begin position="177"/>
        <end position="212"/>
    </location>
</feature>
<proteinExistence type="inferred from homology"/>
<dbReference type="SUPFAM" id="SSF47473">
    <property type="entry name" value="EF-hand"/>
    <property type="match status" value="2"/>
</dbReference>
<dbReference type="Gene3D" id="1.10.238.10">
    <property type="entry name" value="EF-hand"/>
    <property type="match status" value="1"/>
</dbReference>
<dbReference type="STRING" id="53326.A0A016VIN7"/>
<comment type="caution">
    <text evidence="9">The sequence shown here is derived from an EMBL/GenBank/DDBJ whole genome shotgun (WGS) entry which is preliminary data.</text>
</comment>
<keyword evidence="2" id="KW-0519">Myristate</keyword>
<keyword evidence="6" id="KW-0449">Lipoprotein</keyword>
<dbReference type="GO" id="GO:0005509">
    <property type="term" value="F:calcium ion binding"/>
    <property type="evidence" value="ECO:0007669"/>
    <property type="project" value="InterPro"/>
</dbReference>
<keyword evidence="4" id="KW-0677">Repeat</keyword>
<evidence type="ECO:0000313" key="9">
    <source>
        <dbReference type="EMBL" id="EYC27295.1"/>
    </source>
</evidence>
<keyword evidence="5" id="KW-0106">Calcium</keyword>
<dbReference type="EMBL" id="JARK01001345">
    <property type="protein sequence ID" value="EYC27295.1"/>
    <property type="molecule type" value="Genomic_DNA"/>
</dbReference>
<comment type="similarity">
    <text evidence="1">Belongs to the recoverin family.</text>
</comment>
<evidence type="ECO:0000256" key="7">
    <source>
        <dbReference type="SAM" id="MobiDB-lite"/>
    </source>
</evidence>
<feature type="compositionally biased region" description="Basic and acidic residues" evidence="7">
    <location>
        <begin position="10"/>
        <end position="33"/>
    </location>
</feature>
<dbReference type="GO" id="GO:0003676">
    <property type="term" value="F:nucleic acid binding"/>
    <property type="evidence" value="ECO:0007669"/>
    <property type="project" value="InterPro"/>
</dbReference>
<dbReference type="InterPro" id="IPR018247">
    <property type="entry name" value="EF_Hand_1_Ca_BS"/>
</dbReference>
<evidence type="ECO:0000256" key="6">
    <source>
        <dbReference type="ARBA" id="ARBA00023288"/>
    </source>
</evidence>
<name>A0A016VIN7_9BILA</name>
<sequence length="377" mass="42865">MRQRNASEASIRKSLEVRRQPDGQTDSSRRLKDMLTEFQPEGKFYSYLDSDDQGNQTINFQGFKEFLSDYFEADLPSELIQQLSLSFSKGPPVERRPSALEKAFSAVRTEITDNLQKMEKLAVGVDDIMLDNISEEGPAEVQARSIAAEPSRSYDPTEARIGLKPLICTLSLLEADTAENKLEVVFHVYDSDANGFLDKKEIDGIIEQMMNVARYQQWDTTELEQVLRQMMAEIDYDNNGIVSLDEWRKGGLTNIPLLVLLGVDTSSRPARKSKKVQRWCRENLPDYIDANEWQANSFKPNLHGLRRLGHLGEEGLCSVWDILEKKAFAKRHSSVDALKSSLKKTWEEILHETLRAAVESYSKHLKAVIRAKGGHIE</sequence>
<dbReference type="Proteomes" id="UP000024635">
    <property type="component" value="Unassembled WGS sequence"/>
</dbReference>
<dbReference type="Gene3D" id="3.30.420.10">
    <property type="entry name" value="Ribonuclease H-like superfamily/Ribonuclease H"/>
    <property type="match status" value="1"/>
</dbReference>
<dbReference type="InterPro" id="IPR028846">
    <property type="entry name" value="Recoverin"/>
</dbReference>
<dbReference type="InterPro" id="IPR036397">
    <property type="entry name" value="RNaseH_sf"/>
</dbReference>
<protein>
    <recommendedName>
        <fullName evidence="8">EF-hand domain-containing protein</fullName>
    </recommendedName>
</protein>
<dbReference type="SMART" id="SM00054">
    <property type="entry name" value="EFh"/>
    <property type="match status" value="2"/>
</dbReference>
<evidence type="ECO:0000256" key="2">
    <source>
        <dbReference type="ARBA" id="ARBA00022707"/>
    </source>
</evidence>
<dbReference type="Gene3D" id="1.10.238.110">
    <property type="entry name" value="Diacylglycerol kinase alpha"/>
    <property type="match status" value="1"/>
</dbReference>
<dbReference type="OrthoDB" id="242257at2759"/>
<dbReference type="PANTHER" id="PTHR23055">
    <property type="entry name" value="CALCIUM BINDING PROTEINS"/>
    <property type="match status" value="1"/>
</dbReference>
<dbReference type="InterPro" id="IPR029477">
    <property type="entry name" value="DAG_kinase_typeI_N"/>
</dbReference>
<dbReference type="InterPro" id="IPR002048">
    <property type="entry name" value="EF_hand_dom"/>
</dbReference>
<evidence type="ECO:0000313" key="10">
    <source>
        <dbReference type="Proteomes" id="UP000024635"/>
    </source>
</evidence>
<dbReference type="PANTHER" id="PTHR23055:SF178">
    <property type="entry name" value="NEUROCALCIN HOMOLOG"/>
    <property type="match status" value="1"/>
</dbReference>
<gene>
    <name evidence="9" type="primary">Acey_s0009.g634</name>
    <name evidence="9" type="ORF">Y032_0009g634</name>
</gene>
<feature type="domain" description="EF-hand" evidence="8">
    <location>
        <begin position="222"/>
        <end position="257"/>
    </location>
</feature>
<keyword evidence="10" id="KW-1185">Reference proteome</keyword>
<dbReference type="Pfam" id="PF13499">
    <property type="entry name" value="EF-hand_7"/>
    <property type="match status" value="1"/>
</dbReference>
<evidence type="ECO:0000256" key="4">
    <source>
        <dbReference type="ARBA" id="ARBA00022737"/>
    </source>
</evidence>
<organism evidence="9 10">
    <name type="scientific">Ancylostoma ceylanicum</name>
    <dbReference type="NCBI Taxonomy" id="53326"/>
    <lineage>
        <taxon>Eukaryota</taxon>
        <taxon>Metazoa</taxon>
        <taxon>Ecdysozoa</taxon>
        <taxon>Nematoda</taxon>
        <taxon>Chromadorea</taxon>
        <taxon>Rhabditida</taxon>
        <taxon>Rhabditina</taxon>
        <taxon>Rhabditomorpha</taxon>
        <taxon>Strongyloidea</taxon>
        <taxon>Ancylostomatidae</taxon>
        <taxon>Ancylostomatinae</taxon>
        <taxon>Ancylostoma</taxon>
    </lineage>
</organism>
<dbReference type="PROSITE" id="PS50222">
    <property type="entry name" value="EF_HAND_2"/>
    <property type="match status" value="2"/>
</dbReference>
<accession>A0A016VIN7</accession>
<evidence type="ECO:0000256" key="3">
    <source>
        <dbReference type="ARBA" id="ARBA00022723"/>
    </source>
</evidence>
<feature type="region of interest" description="Disordered" evidence="7">
    <location>
        <begin position="1"/>
        <end position="33"/>
    </location>
</feature>
<dbReference type="InterPro" id="IPR038199">
    <property type="entry name" value="DGK_typeI_N_sf"/>
</dbReference>
<dbReference type="InterPro" id="IPR011992">
    <property type="entry name" value="EF-hand-dom_pair"/>
</dbReference>
<dbReference type="AlphaFoldDB" id="A0A016VIN7"/>
<reference evidence="10" key="1">
    <citation type="journal article" date="2015" name="Nat. Genet.">
        <title>The genome and transcriptome of the zoonotic hookworm Ancylostoma ceylanicum identify infection-specific gene families.</title>
        <authorList>
            <person name="Schwarz E.M."/>
            <person name="Hu Y."/>
            <person name="Antoshechkin I."/>
            <person name="Miller M.M."/>
            <person name="Sternberg P.W."/>
            <person name="Aroian R.V."/>
        </authorList>
    </citation>
    <scope>NUCLEOTIDE SEQUENCE</scope>
    <source>
        <strain evidence="10">HY135</strain>
    </source>
</reference>
<evidence type="ECO:0000256" key="1">
    <source>
        <dbReference type="ARBA" id="ARBA00006049"/>
    </source>
</evidence>
<evidence type="ECO:0000256" key="5">
    <source>
        <dbReference type="ARBA" id="ARBA00022837"/>
    </source>
</evidence>
<dbReference type="CDD" id="cd00051">
    <property type="entry name" value="EFh"/>
    <property type="match status" value="1"/>
</dbReference>
<dbReference type="PROSITE" id="PS00018">
    <property type="entry name" value="EF_HAND_1"/>
    <property type="match status" value="2"/>
</dbReference>
<keyword evidence="3" id="KW-0479">Metal-binding</keyword>
<evidence type="ECO:0000259" key="8">
    <source>
        <dbReference type="PROSITE" id="PS50222"/>
    </source>
</evidence>
<dbReference type="Pfam" id="PF14513">
    <property type="entry name" value="DAG_kinase_N"/>
    <property type="match status" value="1"/>
</dbReference>